<dbReference type="InterPro" id="IPR016181">
    <property type="entry name" value="Acyl_CoA_acyltransferase"/>
</dbReference>
<protein>
    <recommendedName>
        <fullName evidence="2">Protein NATD1</fullName>
    </recommendedName>
    <alternativeName>
        <fullName evidence="3">N-acetyltransferase domain-containing protein 1</fullName>
    </alternativeName>
</protein>
<accession>A0A1B6MSV0</accession>
<evidence type="ECO:0000259" key="4">
    <source>
        <dbReference type="PROSITE" id="PS51729"/>
    </source>
</evidence>
<evidence type="ECO:0000256" key="1">
    <source>
        <dbReference type="ARBA" id="ARBA00006233"/>
    </source>
</evidence>
<dbReference type="PROSITE" id="PS51729">
    <property type="entry name" value="GNAT_YJDJ"/>
    <property type="match status" value="1"/>
</dbReference>
<evidence type="ECO:0000256" key="2">
    <source>
        <dbReference type="ARBA" id="ARBA00020243"/>
    </source>
</evidence>
<comment type="similarity">
    <text evidence="1">Belongs to the NATD1 family.</text>
</comment>
<organism evidence="5">
    <name type="scientific">Graphocephala atropunctata</name>
    <dbReference type="NCBI Taxonomy" id="36148"/>
    <lineage>
        <taxon>Eukaryota</taxon>
        <taxon>Metazoa</taxon>
        <taxon>Ecdysozoa</taxon>
        <taxon>Arthropoda</taxon>
        <taxon>Hexapoda</taxon>
        <taxon>Insecta</taxon>
        <taxon>Pterygota</taxon>
        <taxon>Neoptera</taxon>
        <taxon>Paraneoptera</taxon>
        <taxon>Hemiptera</taxon>
        <taxon>Auchenorrhyncha</taxon>
        <taxon>Membracoidea</taxon>
        <taxon>Cicadellidae</taxon>
        <taxon>Cicadellinae</taxon>
        <taxon>Cicadellini</taxon>
        <taxon>Graphocephala</taxon>
    </lineage>
</organism>
<gene>
    <name evidence="5" type="ORF">g.53636</name>
</gene>
<dbReference type="InterPro" id="IPR031165">
    <property type="entry name" value="GNAT_YJDJ"/>
</dbReference>
<feature type="domain" description="N-acetyltransferase" evidence="4">
    <location>
        <begin position="42"/>
        <end position="130"/>
    </location>
</feature>
<dbReference type="InterPro" id="IPR045057">
    <property type="entry name" value="Gcn5-rel_NAT"/>
</dbReference>
<dbReference type="PANTHER" id="PTHR31435">
    <property type="entry name" value="PROTEIN NATD1"/>
    <property type="match status" value="1"/>
</dbReference>
<dbReference type="EMBL" id="GEBQ01001004">
    <property type="protein sequence ID" value="JAT38973.1"/>
    <property type="molecule type" value="Transcribed_RNA"/>
</dbReference>
<dbReference type="SUPFAM" id="SSF55729">
    <property type="entry name" value="Acyl-CoA N-acyltransferases (Nat)"/>
    <property type="match status" value="1"/>
</dbReference>
<dbReference type="PANTHER" id="PTHR31435:SF9">
    <property type="entry name" value="PROTEIN NATD1"/>
    <property type="match status" value="1"/>
</dbReference>
<evidence type="ECO:0000313" key="5">
    <source>
        <dbReference type="EMBL" id="JAT38973.1"/>
    </source>
</evidence>
<evidence type="ECO:0000256" key="3">
    <source>
        <dbReference type="ARBA" id="ARBA00031876"/>
    </source>
</evidence>
<dbReference type="AlphaFoldDB" id="A0A1B6MSV0"/>
<name>A0A1B6MSV0_9HEMI</name>
<proteinExistence type="inferred from homology"/>
<reference evidence="5" key="1">
    <citation type="submission" date="2015-11" db="EMBL/GenBank/DDBJ databases">
        <title>De novo transcriptome assembly of four potential Pierce s Disease insect vectors from Arizona vineyards.</title>
        <authorList>
            <person name="Tassone E.E."/>
        </authorList>
    </citation>
    <scope>NUCLEOTIDE SEQUENCE</scope>
</reference>
<dbReference type="Gene3D" id="3.40.630.30">
    <property type="match status" value="1"/>
</dbReference>
<sequence length="132" mass="15283">MSFWAKLISCSQPRLWNSVTKPKDILKFSTYMSLSAKHGKLINDHVTNAFYLPIGEDGSEMAMVLYEQQKGILNLHHTEVPEQLRGKSVGHDLAKEVFEYCSARNLKVLLTCEFLQKFYEENPQYKDLVVQR</sequence>
<dbReference type="Pfam" id="PF14542">
    <property type="entry name" value="Acetyltransf_CG"/>
    <property type="match status" value="1"/>
</dbReference>